<dbReference type="RefSeq" id="WP_175476458.1">
    <property type="nucleotide sequence ID" value="NZ_FOBS01000012.1"/>
</dbReference>
<evidence type="ECO:0000256" key="1">
    <source>
        <dbReference type="ARBA" id="ARBA00000830"/>
    </source>
</evidence>
<dbReference type="Gene3D" id="1.10.150.240">
    <property type="entry name" value="Putative phosphatase, domain 2"/>
    <property type="match status" value="1"/>
</dbReference>
<dbReference type="AlphaFoldDB" id="A0A1H7XWA8"/>
<name>A0A1H7XWA8_9BACT</name>
<comment type="pathway">
    <text evidence="2">Organic acid metabolism; glycolate biosynthesis; glycolate from 2-phosphoglycolate: step 1/1.</text>
</comment>
<dbReference type="InterPro" id="IPR023198">
    <property type="entry name" value="PGP-like_dom2"/>
</dbReference>
<comment type="catalytic activity">
    <reaction evidence="1">
        <text>2-phosphoglycolate + H2O = glycolate + phosphate</text>
        <dbReference type="Rhea" id="RHEA:14369"/>
        <dbReference type="ChEBI" id="CHEBI:15377"/>
        <dbReference type="ChEBI" id="CHEBI:29805"/>
        <dbReference type="ChEBI" id="CHEBI:43474"/>
        <dbReference type="ChEBI" id="CHEBI:58033"/>
        <dbReference type="EC" id="3.1.3.18"/>
    </reaction>
</comment>
<comment type="similarity">
    <text evidence="3">Belongs to the HAD-like hydrolase superfamily. CbbY/CbbZ/Gph/YieH family.</text>
</comment>
<keyword evidence="6" id="KW-1185">Reference proteome</keyword>
<dbReference type="PANTHER" id="PTHR43434:SF1">
    <property type="entry name" value="PHOSPHOGLYCOLATE PHOSPHATASE"/>
    <property type="match status" value="1"/>
</dbReference>
<evidence type="ECO:0000313" key="6">
    <source>
        <dbReference type="Proteomes" id="UP000198744"/>
    </source>
</evidence>
<evidence type="ECO:0000256" key="3">
    <source>
        <dbReference type="ARBA" id="ARBA00006171"/>
    </source>
</evidence>
<dbReference type="InterPro" id="IPR050155">
    <property type="entry name" value="HAD-like_hydrolase_sf"/>
</dbReference>
<dbReference type="Pfam" id="PF13419">
    <property type="entry name" value="HAD_2"/>
    <property type="match status" value="1"/>
</dbReference>
<dbReference type="InterPro" id="IPR023214">
    <property type="entry name" value="HAD_sf"/>
</dbReference>
<dbReference type="EC" id="3.1.3.18" evidence="4"/>
<proteinExistence type="inferred from homology"/>
<gene>
    <name evidence="5" type="ORF">SAMN04489760_11278</name>
</gene>
<accession>A0A1H7XWA8</accession>
<organism evidence="5 6">
    <name type="scientific">Syntrophus gentianae</name>
    <dbReference type="NCBI Taxonomy" id="43775"/>
    <lineage>
        <taxon>Bacteria</taxon>
        <taxon>Pseudomonadati</taxon>
        <taxon>Thermodesulfobacteriota</taxon>
        <taxon>Syntrophia</taxon>
        <taxon>Syntrophales</taxon>
        <taxon>Syntrophaceae</taxon>
        <taxon>Syntrophus</taxon>
    </lineage>
</organism>
<evidence type="ECO:0000256" key="4">
    <source>
        <dbReference type="ARBA" id="ARBA00013078"/>
    </source>
</evidence>
<dbReference type="GO" id="GO:0008967">
    <property type="term" value="F:phosphoglycolate phosphatase activity"/>
    <property type="evidence" value="ECO:0007669"/>
    <property type="project" value="UniProtKB-EC"/>
</dbReference>
<dbReference type="InterPro" id="IPR041492">
    <property type="entry name" value="HAD_2"/>
</dbReference>
<dbReference type="Proteomes" id="UP000198744">
    <property type="component" value="Unassembled WGS sequence"/>
</dbReference>
<dbReference type="InterPro" id="IPR036412">
    <property type="entry name" value="HAD-like_sf"/>
</dbReference>
<dbReference type="SUPFAM" id="SSF56784">
    <property type="entry name" value="HAD-like"/>
    <property type="match status" value="1"/>
</dbReference>
<dbReference type="Gene3D" id="3.40.50.1000">
    <property type="entry name" value="HAD superfamily/HAD-like"/>
    <property type="match status" value="1"/>
</dbReference>
<dbReference type="GO" id="GO:0006281">
    <property type="term" value="P:DNA repair"/>
    <property type="evidence" value="ECO:0007669"/>
    <property type="project" value="TreeGrafter"/>
</dbReference>
<dbReference type="SFLD" id="SFLDS00003">
    <property type="entry name" value="Haloacid_Dehalogenase"/>
    <property type="match status" value="1"/>
</dbReference>
<dbReference type="PANTHER" id="PTHR43434">
    <property type="entry name" value="PHOSPHOGLYCOLATE PHOSPHATASE"/>
    <property type="match status" value="1"/>
</dbReference>
<evidence type="ECO:0000313" key="5">
    <source>
        <dbReference type="EMBL" id="SEM37953.1"/>
    </source>
</evidence>
<protein>
    <recommendedName>
        <fullName evidence="4">phosphoglycolate phosphatase</fullName>
        <ecNumber evidence="4">3.1.3.18</ecNumber>
    </recommendedName>
</protein>
<evidence type="ECO:0000256" key="2">
    <source>
        <dbReference type="ARBA" id="ARBA00004818"/>
    </source>
</evidence>
<sequence>MKSFKAFVFDFDGTLAELNIDFKIMKARVISLSREYGIADEESLKDLLILELIEAVRERISREDQSGSAAFFRAAHALIEEIEIEAACRSVLLSGTLTLLKTLKKRGHAVGIITRNCHAALTCVFPEIEDYCDVLLSRNHTTNVKPHPDHLLRTLTLLDADPGQAVMVGDHPLDIGLGRKVGTYTIGVLTGHSSAAMLTASGADRVLNRAVEILDLLT</sequence>
<dbReference type="EMBL" id="FOBS01000012">
    <property type="protein sequence ID" value="SEM37953.1"/>
    <property type="molecule type" value="Genomic_DNA"/>
</dbReference>
<dbReference type="NCBIfam" id="TIGR01549">
    <property type="entry name" value="HAD-SF-IA-v1"/>
    <property type="match status" value="1"/>
</dbReference>
<dbReference type="STRING" id="43775.SAMN04489760_11278"/>
<dbReference type="SFLD" id="SFLDG01129">
    <property type="entry name" value="C1.5:_HAD__Beta-PGM__Phosphata"/>
    <property type="match status" value="1"/>
</dbReference>
<dbReference type="InterPro" id="IPR006439">
    <property type="entry name" value="HAD-SF_hydro_IA"/>
</dbReference>
<reference evidence="5 6" key="1">
    <citation type="submission" date="2016-10" db="EMBL/GenBank/DDBJ databases">
        <authorList>
            <person name="de Groot N.N."/>
        </authorList>
    </citation>
    <scope>NUCLEOTIDE SEQUENCE [LARGE SCALE GENOMIC DNA]</scope>
    <source>
        <strain evidence="5 6">DSM 8423</strain>
    </source>
</reference>